<dbReference type="EMBL" id="HAEC01008202">
    <property type="protein sequence ID" value="SBQ76340.1"/>
    <property type="molecule type" value="Transcribed_RNA"/>
</dbReference>
<proteinExistence type="predicted"/>
<reference evidence="1" key="1">
    <citation type="submission" date="2016-05" db="EMBL/GenBank/DDBJ databases">
        <authorList>
            <person name="Lavstsen T."/>
            <person name="Jespersen J.S."/>
        </authorList>
    </citation>
    <scope>NUCLEOTIDE SEQUENCE</scope>
    <source>
        <tissue evidence="1">Brain</tissue>
    </source>
</reference>
<dbReference type="EMBL" id="HAEB01012210">
    <property type="protein sequence ID" value="SBQ58737.1"/>
    <property type="molecule type" value="Transcribed_RNA"/>
</dbReference>
<protein>
    <submittedName>
        <fullName evidence="1">Uncharacterized protein</fullName>
    </submittedName>
</protein>
<dbReference type="AlphaFoldDB" id="A0A1A8H0R8"/>
<organism evidence="1">
    <name type="scientific">Nothobranchius korthausae</name>
    <dbReference type="NCBI Taxonomy" id="1143690"/>
    <lineage>
        <taxon>Eukaryota</taxon>
        <taxon>Metazoa</taxon>
        <taxon>Chordata</taxon>
        <taxon>Craniata</taxon>
        <taxon>Vertebrata</taxon>
        <taxon>Euteleostomi</taxon>
        <taxon>Actinopterygii</taxon>
        <taxon>Neopterygii</taxon>
        <taxon>Teleostei</taxon>
        <taxon>Neoteleostei</taxon>
        <taxon>Acanthomorphata</taxon>
        <taxon>Ovalentaria</taxon>
        <taxon>Atherinomorphae</taxon>
        <taxon>Cyprinodontiformes</taxon>
        <taxon>Nothobranchiidae</taxon>
        <taxon>Nothobranchius</taxon>
    </lineage>
</organism>
<reference evidence="1" key="2">
    <citation type="submission" date="2016-06" db="EMBL/GenBank/DDBJ databases">
        <title>The genome of a short-lived fish provides insights into sex chromosome evolution and the genetic control of aging.</title>
        <authorList>
            <person name="Reichwald K."/>
            <person name="Felder M."/>
            <person name="Petzold A."/>
            <person name="Koch P."/>
            <person name="Groth M."/>
            <person name="Platzer M."/>
        </authorList>
    </citation>
    <scope>NUCLEOTIDE SEQUENCE</scope>
    <source>
        <tissue evidence="1">Brain</tissue>
    </source>
</reference>
<evidence type="ECO:0000313" key="1">
    <source>
        <dbReference type="EMBL" id="SBQ76340.1"/>
    </source>
</evidence>
<accession>A0A1A8H0R8</accession>
<sequence length="79" mass="9083">MHIYNCRQWVQSTNQPLECLMLLKGSFSHFYVKRVSVLCKDDITELIINDRYSSTDELITNVPAGISETLPHNVNLEAE</sequence>
<gene>
    <name evidence="1" type="primary">Nfu_g_1_011659</name>
</gene>
<name>A0A1A8H0R8_9TELE</name>